<dbReference type="EMBL" id="VSRR010000003">
    <property type="protein sequence ID" value="MPC07576.1"/>
    <property type="molecule type" value="Genomic_DNA"/>
</dbReference>
<evidence type="ECO:0000313" key="2">
    <source>
        <dbReference type="EMBL" id="MPC07576.1"/>
    </source>
</evidence>
<sequence>MLQLRPRHDPIKGTASPAHISRKARQVQALDNTRQGRRCVAIMFLGHIRSHQGPQIFGRTRRLNYTDQSKSRRLRT</sequence>
<organism evidence="2 3">
    <name type="scientific">Portunus trituberculatus</name>
    <name type="common">Swimming crab</name>
    <name type="synonym">Neptunus trituberculatus</name>
    <dbReference type="NCBI Taxonomy" id="210409"/>
    <lineage>
        <taxon>Eukaryota</taxon>
        <taxon>Metazoa</taxon>
        <taxon>Ecdysozoa</taxon>
        <taxon>Arthropoda</taxon>
        <taxon>Crustacea</taxon>
        <taxon>Multicrustacea</taxon>
        <taxon>Malacostraca</taxon>
        <taxon>Eumalacostraca</taxon>
        <taxon>Eucarida</taxon>
        <taxon>Decapoda</taxon>
        <taxon>Pleocyemata</taxon>
        <taxon>Brachyura</taxon>
        <taxon>Eubrachyura</taxon>
        <taxon>Portunoidea</taxon>
        <taxon>Portunidae</taxon>
        <taxon>Portuninae</taxon>
        <taxon>Portunus</taxon>
    </lineage>
</organism>
<proteinExistence type="predicted"/>
<accession>A0A5B7CGH9</accession>
<gene>
    <name evidence="2" type="ORF">E2C01_000139</name>
</gene>
<reference evidence="2 3" key="1">
    <citation type="submission" date="2019-05" db="EMBL/GenBank/DDBJ databases">
        <title>Another draft genome of Portunus trituberculatus and its Hox gene families provides insights of decapod evolution.</title>
        <authorList>
            <person name="Jeong J.-H."/>
            <person name="Song I."/>
            <person name="Kim S."/>
            <person name="Choi T."/>
            <person name="Kim D."/>
            <person name="Ryu S."/>
            <person name="Kim W."/>
        </authorList>
    </citation>
    <scope>NUCLEOTIDE SEQUENCE [LARGE SCALE GENOMIC DNA]</scope>
    <source>
        <tissue evidence="2">Muscle</tissue>
    </source>
</reference>
<evidence type="ECO:0000313" key="3">
    <source>
        <dbReference type="Proteomes" id="UP000324222"/>
    </source>
</evidence>
<evidence type="ECO:0000256" key="1">
    <source>
        <dbReference type="SAM" id="MobiDB-lite"/>
    </source>
</evidence>
<dbReference type="AlphaFoldDB" id="A0A5B7CGH9"/>
<comment type="caution">
    <text evidence="2">The sequence shown here is derived from an EMBL/GenBank/DDBJ whole genome shotgun (WGS) entry which is preliminary data.</text>
</comment>
<protein>
    <submittedName>
        <fullName evidence="2">Uncharacterized protein</fullName>
    </submittedName>
</protein>
<feature type="region of interest" description="Disordered" evidence="1">
    <location>
        <begin position="1"/>
        <end position="31"/>
    </location>
</feature>
<name>A0A5B7CGH9_PORTR</name>
<feature type="compositionally biased region" description="Basic and acidic residues" evidence="1">
    <location>
        <begin position="1"/>
        <end position="11"/>
    </location>
</feature>
<dbReference type="Proteomes" id="UP000324222">
    <property type="component" value="Unassembled WGS sequence"/>
</dbReference>
<keyword evidence="3" id="KW-1185">Reference proteome</keyword>